<organism evidence="1 2">
    <name type="scientific">Trifolium pratense</name>
    <name type="common">Red clover</name>
    <dbReference type="NCBI Taxonomy" id="57577"/>
    <lineage>
        <taxon>Eukaryota</taxon>
        <taxon>Viridiplantae</taxon>
        <taxon>Streptophyta</taxon>
        <taxon>Embryophyta</taxon>
        <taxon>Tracheophyta</taxon>
        <taxon>Spermatophyta</taxon>
        <taxon>Magnoliopsida</taxon>
        <taxon>eudicotyledons</taxon>
        <taxon>Gunneridae</taxon>
        <taxon>Pentapetalae</taxon>
        <taxon>rosids</taxon>
        <taxon>fabids</taxon>
        <taxon>Fabales</taxon>
        <taxon>Fabaceae</taxon>
        <taxon>Papilionoideae</taxon>
        <taxon>50 kb inversion clade</taxon>
        <taxon>NPAAA clade</taxon>
        <taxon>Hologalegina</taxon>
        <taxon>IRL clade</taxon>
        <taxon>Trifolieae</taxon>
        <taxon>Trifolium</taxon>
    </lineage>
</organism>
<reference evidence="1" key="1">
    <citation type="submission" date="2023-10" db="EMBL/GenBank/DDBJ databases">
        <authorList>
            <person name="Rodriguez Cubillos JULIANA M."/>
            <person name="De Vega J."/>
        </authorList>
    </citation>
    <scope>NUCLEOTIDE SEQUENCE</scope>
</reference>
<name>A0ACB0KZ09_TRIPR</name>
<dbReference type="EMBL" id="CASHSV030000375">
    <property type="protein sequence ID" value="CAJ2661542.1"/>
    <property type="molecule type" value="Genomic_DNA"/>
</dbReference>
<protein>
    <submittedName>
        <fullName evidence="1">Uncharacterized protein</fullName>
    </submittedName>
</protein>
<evidence type="ECO:0000313" key="1">
    <source>
        <dbReference type="EMBL" id="CAJ2661542.1"/>
    </source>
</evidence>
<accession>A0ACB0KZ09</accession>
<evidence type="ECO:0000313" key="2">
    <source>
        <dbReference type="Proteomes" id="UP001177021"/>
    </source>
</evidence>
<comment type="caution">
    <text evidence="1">The sequence shown here is derived from an EMBL/GenBank/DDBJ whole genome shotgun (WGS) entry which is preliminary data.</text>
</comment>
<proteinExistence type="predicted"/>
<keyword evidence="2" id="KW-1185">Reference proteome</keyword>
<gene>
    <name evidence="1" type="ORF">MILVUS5_LOCUS27233</name>
</gene>
<dbReference type="Proteomes" id="UP001177021">
    <property type="component" value="Unassembled WGS sequence"/>
</dbReference>
<sequence length="418" mass="49644">MTKRTLSERQIRWKSILDVLPGIKLRYRPGKEAGRPDALSRLEQDTPKDPNDPRLRHRDMKLINESWISLTEHKIPAEITEKYENLPFEDNELNRMWYEGIEKDGEFRDIRRALLDDKPCFPPSVQTKISISECSIDEKGCVRWRDRLLVPQYEPLQTELIHRSHDSPTTGHPGREVTLSILSRDFYWPRMSQMVRQFIRNCDVCGRTHVWRDKKRGFLKPLPIPNRFYQELSIDFMTDLPGEKDQPRFLMVITDRLSKEIILEAMTTMTAEACAIRFLHCFYRFHGFPRAIVSDRGSNWVGDFWRRLCNRVAANDPLPSQKQDDYQPEPINVTAPRQEQEFTIERILRAENRRRGRGYKKMLLVKWQGQKEPTWEPRSEFEDTIALDDFEQKYGLKDNVGDETFKTVRVRHRLQRRG</sequence>